<dbReference type="SUPFAM" id="SSF53613">
    <property type="entry name" value="Ribokinase-like"/>
    <property type="match status" value="1"/>
</dbReference>
<dbReference type="InterPro" id="IPR017953">
    <property type="entry name" value="Carbohydrate_kinase_pred_CS"/>
</dbReference>
<dbReference type="GO" id="GO:0016836">
    <property type="term" value="F:hydro-lyase activity"/>
    <property type="evidence" value="ECO:0007669"/>
    <property type="project" value="InterPro"/>
</dbReference>
<dbReference type="GO" id="GO:0005524">
    <property type="term" value="F:ATP binding"/>
    <property type="evidence" value="ECO:0007669"/>
    <property type="project" value="UniProtKB-KW"/>
</dbReference>
<reference evidence="7" key="2">
    <citation type="submission" date="2015-07" db="EMBL/GenBank/DDBJ databases">
        <title>Plasmids, circular viruses and viroids from rat gut.</title>
        <authorList>
            <person name="Jorgensen T.J."/>
            <person name="Hansen M.A."/>
            <person name="Xu Z."/>
            <person name="Tabak M.A."/>
            <person name="Sorensen S.J."/>
            <person name="Hansen L.H."/>
        </authorList>
    </citation>
    <scope>NUCLEOTIDE SEQUENCE</scope>
    <source>
        <strain evidence="7">RGRH0405</strain>
    </source>
</reference>
<dbReference type="PROSITE" id="PS51383">
    <property type="entry name" value="YJEF_C_3"/>
    <property type="match status" value="1"/>
</dbReference>
<reference evidence="7" key="1">
    <citation type="submission" date="2015-06" db="EMBL/GenBank/DDBJ databases">
        <authorList>
            <person name="Joergensen T."/>
        </authorList>
    </citation>
    <scope>NUCLEOTIDE SEQUENCE</scope>
    <source>
        <strain evidence="7">RGRH0405</strain>
    </source>
</reference>
<dbReference type="InterPro" id="IPR029056">
    <property type="entry name" value="Ribokinase-like"/>
</dbReference>
<keyword evidence="1" id="KW-0547">Nucleotide-binding</keyword>
<dbReference type="PANTHER" id="PTHR12592:SF0">
    <property type="entry name" value="ATP-DEPENDENT (S)-NAD(P)H-HYDRATE DEHYDRATASE"/>
    <property type="match status" value="1"/>
</dbReference>
<feature type="domain" description="YjeF C-terminal" evidence="6">
    <location>
        <begin position="1"/>
        <end position="107"/>
    </location>
</feature>
<dbReference type="EMBL" id="LN853051">
    <property type="protein sequence ID" value="CRY94910.1"/>
    <property type="molecule type" value="Genomic_DNA"/>
</dbReference>
<dbReference type="PROSITE" id="PS01050">
    <property type="entry name" value="YJEF_C_2"/>
    <property type="match status" value="1"/>
</dbReference>
<evidence type="ECO:0000256" key="4">
    <source>
        <dbReference type="ARBA" id="ARBA00023027"/>
    </source>
</evidence>
<organism evidence="7">
    <name type="scientific">uncultured prokaryote</name>
    <dbReference type="NCBI Taxonomy" id="198431"/>
    <lineage>
        <taxon>unclassified sequences</taxon>
        <taxon>environmental samples</taxon>
    </lineage>
</organism>
<evidence type="ECO:0000256" key="2">
    <source>
        <dbReference type="ARBA" id="ARBA00022840"/>
    </source>
</evidence>
<dbReference type="Gene3D" id="3.40.1190.20">
    <property type="match status" value="1"/>
</dbReference>
<name>A0A0H5Q0H0_9ZZZZ</name>
<evidence type="ECO:0000313" key="7">
    <source>
        <dbReference type="EMBL" id="CRY94910.1"/>
    </source>
</evidence>
<dbReference type="InterPro" id="IPR000631">
    <property type="entry name" value="CARKD"/>
</dbReference>
<dbReference type="PANTHER" id="PTHR12592">
    <property type="entry name" value="ATP-DEPENDENT (S)-NAD(P)H-HYDRATE DEHYDRATASE FAMILY MEMBER"/>
    <property type="match status" value="1"/>
</dbReference>
<keyword evidence="3" id="KW-0521">NADP</keyword>
<keyword evidence="2" id="KW-0067">ATP-binding</keyword>
<evidence type="ECO:0000256" key="3">
    <source>
        <dbReference type="ARBA" id="ARBA00022857"/>
    </source>
</evidence>
<proteinExistence type="predicted"/>
<evidence type="ECO:0000256" key="5">
    <source>
        <dbReference type="ARBA" id="ARBA00023239"/>
    </source>
</evidence>
<keyword evidence="4" id="KW-0520">NAD</keyword>
<protein>
    <recommendedName>
        <fullName evidence="6">YjeF C-terminal domain-containing protein</fullName>
    </recommendedName>
</protein>
<dbReference type="Pfam" id="PF01256">
    <property type="entry name" value="Carb_kinase"/>
    <property type="match status" value="1"/>
</dbReference>
<evidence type="ECO:0000259" key="6">
    <source>
        <dbReference type="PROSITE" id="PS51383"/>
    </source>
</evidence>
<sequence length="109" mass="11095">MTVVWPFSSVMMVVLPVLPVFLAPASEGVPAKASRHTNPGMATAGAGDVLTGVIGALAAQGYKPEMAVTAGVYIHGLAGDLAAADLGETGMTATDIIDRLPLAFKRLMS</sequence>
<keyword evidence="5" id="KW-0456">Lyase</keyword>
<evidence type="ECO:0000256" key="1">
    <source>
        <dbReference type="ARBA" id="ARBA00022741"/>
    </source>
</evidence>
<accession>A0A0H5Q0H0</accession>
<dbReference type="AlphaFoldDB" id="A0A0H5Q0H0"/>
<dbReference type="GO" id="GO:0110051">
    <property type="term" value="P:metabolite repair"/>
    <property type="evidence" value="ECO:0007669"/>
    <property type="project" value="TreeGrafter"/>
</dbReference>